<evidence type="ECO:0000313" key="8">
    <source>
        <dbReference type="Proteomes" id="UP000298061"/>
    </source>
</evidence>
<dbReference type="Gene3D" id="3.30.70.360">
    <property type="match status" value="1"/>
</dbReference>
<reference evidence="7 8" key="1">
    <citation type="submission" date="2019-02" db="EMBL/GenBank/DDBJ databases">
        <title>Genome sequencing of the rare red list fungi Hericium alpestre (H. flagellum).</title>
        <authorList>
            <person name="Buettner E."/>
            <person name="Kellner H."/>
        </authorList>
    </citation>
    <scope>NUCLEOTIDE SEQUENCE [LARGE SCALE GENOMIC DNA]</scope>
    <source>
        <strain evidence="7 8">DSM 108284</strain>
    </source>
</reference>
<evidence type="ECO:0000313" key="7">
    <source>
        <dbReference type="EMBL" id="TFY78058.1"/>
    </source>
</evidence>
<keyword evidence="4" id="KW-0378">Hydrolase</keyword>
<dbReference type="InterPro" id="IPR036264">
    <property type="entry name" value="Bact_exopeptidase_dim_dom"/>
</dbReference>
<dbReference type="AlphaFoldDB" id="A0A4Y9ZX46"/>
<name>A0A4Y9ZX46_9AGAM</name>
<dbReference type="Pfam" id="PF07687">
    <property type="entry name" value="M20_dimer"/>
    <property type="match status" value="1"/>
</dbReference>
<protein>
    <recommendedName>
        <fullName evidence="6">Peptidase M20 dimerisation domain-containing protein</fullName>
    </recommendedName>
</protein>
<dbReference type="InterPro" id="IPR011650">
    <property type="entry name" value="Peptidase_M20_dimer"/>
</dbReference>
<evidence type="ECO:0000256" key="2">
    <source>
        <dbReference type="ARBA" id="ARBA00022670"/>
    </source>
</evidence>
<evidence type="ECO:0000259" key="6">
    <source>
        <dbReference type="Pfam" id="PF07687"/>
    </source>
</evidence>
<dbReference type="InterPro" id="IPR047177">
    <property type="entry name" value="Pept_M20A"/>
</dbReference>
<keyword evidence="8" id="KW-1185">Reference proteome</keyword>
<evidence type="ECO:0000256" key="3">
    <source>
        <dbReference type="ARBA" id="ARBA00022723"/>
    </source>
</evidence>
<evidence type="ECO:0000256" key="4">
    <source>
        <dbReference type="ARBA" id="ARBA00022801"/>
    </source>
</evidence>
<keyword evidence="5" id="KW-0862">Zinc</keyword>
<dbReference type="STRING" id="135208.A0A4Y9ZX46"/>
<dbReference type="SUPFAM" id="SSF53187">
    <property type="entry name" value="Zn-dependent exopeptidases"/>
    <property type="match status" value="1"/>
</dbReference>
<dbReference type="EMBL" id="SFCI01000758">
    <property type="protein sequence ID" value="TFY78058.1"/>
    <property type="molecule type" value="Genomic_DNA"/>
</dbReference>
<dbReference type="GO" id="GO:0046872">
    <property type="term" value="F:metal ion binding"/>
    <property type="evidence" value="ECO:0007669"/>
    <property type="project" value="UniProtKB-KW"/>
</dbReference>
<dbReference type="Proteomes" id="UP000298061">
    <property type="component" value="Unassembled WGS sequence"/>
</dbReference>
<evidence type="ECO:0000256" key="1">
    <source>
        <dbReference type="ARBA" id="ARBA00006247"/>
    </source>
</evidence>
<accession>A0A4Y9ZX46</accession>
<dbReference type="GO" id="GO:0004180">
    <property type="term" value="F:carboxypeptidase activity"/>
    <property type="evidence" value="ECO:0007669"/>
    <property type="project" value="TreeGrafter"/>
</dbReference>
<evidence type="ECO:0000256" key="5">
    <source>
        <dbReference type="ARBA" id="ARBA00022833"/>
    </source>
</evidence>
<gene>
    <name evidence="7" type="ORF">EWM64_g5954</name>
</gene>
<feature type="domain" description="Peptidase M20 dimerisation" evidence="6">
    <location>
        <begin position="33"/>
        <end position="95"/>
    </location>
</feature>
<keyword evidence="2" id="KW-0645">Protease</keyword>
<organism evidence="7 8">
    <name type="scientific">Hericium alpestre</name>
    <dbReference type="NCBI Taxonomy" id="135208"/>
    <lineage>
        <taxon>Eukaryota</taxon>
        <taxon>Fungi</taxon>
        <taxon>Dikarya</taxon>
        <taxon>Basidiomycota</taxon>
        <taxon>Agaricomycotina</taxon>
        <taxon>Agaricomycetes</taxon>
        <taxon>Russulales</taxon>
        <taxon>Hericiaceae</taxon>
        <taxon>Hericium</taxon>
    </lineage>
</organism>
<comment type="similarity">
    <text evidence="1">Belongs to the peptidase M20A family.</text>
</comment>
<dbReference type="SUPFAM" id="SSF55031">
    <property type="entry name" value="Bacterial exopeptidase dimerisation domain"/>
    <property type="match status" value="1"/>
</dbReference>
<dbReference type="PANTHER" id="PTHR45962">
    <property type="entry name" value="N-FATTY-ACYL-AMINO ACID SYNTHASE/HYDROLASE PM20D1"/>
    <property type="match status" value="1"/>
</dbReference>
<keyword evidence="3" id="KW-0479">Metal-binding</keyword>
<dbReference type="GO" id="GO:0000328">
    <property type="term" value="C:fungal-type vacuole lumen"/>
    <property type="evidence" value="ECO:0007669"/>
    <property type="project" value="TreeGrafter"/>
</dbReference>
<proteinExistence type="inferred from homology"/>
<sequence>MLCLATYSTAFPSELRPIAFNAATDDHALEHLRDALVAWNPYAAALLGTTQAVDLISGGVKVNALPESAAAVVNHRIAEHSSVGELQKYLTDLLTPVATLFNLSVNAFGQAADTASESAGELILSDAWGTALEPSPITPTHDNGPWKLLSGTIKATVHGESHGYDAVVIPSLATGNTDTRWYWNLTRHIFRYTHRDSGDMKNGAHTVNEAVRARSMITELRFFTKLILNADETTLL</sequence>
<comment type="caution">
    <text evidence="7">The sequence shown here is derived from an EMBL/GenBank/DDBJ whole genome shotgun (WGS) entry which is preliminary data.</text>
</comment>
<dbReference type="OrthoDB" id="3064516at2759"/>
<dbReference type="PANTHER" id="PTHR45962:SF1">
    <property type="entry name" value="N-FATTY-ACYL-AMINO ACID SYNTHASE_HYDROLASE PM20D1"/>
    <property type="match status" value="1"/>
</dbReference>
<dbReference type="GO" id="GO:0051603">
    <property type="term" value="P:proteolysis involved in protein catabolic process"/>
    <property type="evidence" value="ECO:0007669"/>
    <property type="project" value="TreeGrafter"/>
</dbReference>